<accession>A0A814RCT9</accession>
<gene>
    <name evidence="3" type="ORF">CJN711_LOCUS8532</name>
</gene>
<dbReference type="PANTHER" id="PTHR32046">
    <property type="entry name" value="G DOMAIN-CONTAINING PROTEIN"/>
    <property type="match status" value="1"/>
</dbReference>
<evidence type="ECO:0000313" key="3">
    <source>
        <dbReference type="EMBL" id="CAF1130478.1"/>
    </source>
</evidence>
<organism evidence="3 4">
    <name type="scientific">Rotaria magnacalcarata</name>
    <dbReference type="NCBI Taxonomy" id="392030"/>
    <lineage>
        <taxon>Eukaryota</taxon>
        <taxon>Metazoa</taxon>
        <taxon>Spiralia</taxon>
        <taxon>Gnathifera</taxon>
        <taxon>Rotifera</taxon>
        <taxon>Eurotatoria</taxon>
        <taxon>Bdelloidea</taxon>
        <taxon>Philodinida</taxon>
        <taxon>Philodinidae</taxon>
        <taxon>Rotaria</taxon>
    </lineage>
</organism>
<dbReference type="Proteomes" id="UP000663855">
    <property type="component" value="Unassembled WGS sequence"/>
</dbReference>
<comment type="caution">
    <text evidence="3">The sequence shown here is derived from an EMBL/GenBank/DDBJ whole genome shotgun (WGS) entry which is preliminary data.</text>
</comment>
<dbReference type="InterPro" id="IPR006073">
    <property type="entry name" value="GTP-bd"/>
</dbReference>
<evidence type="ECO:0000313" key="4">
    <source>
        <dbReference type="Proteomes" id="UP000663855"/>
    </source>
</evidence>
<dbReference type="InterPro" id="IPR027417">
    <property type="entry name" value="P-loop_NTPase"/>
</dbReference>
<protein>
    <recommendedName>
        <fullName evidence="2">G domain-containing protein</fullName>
    </recommendedName>
</protein>
<dbReference type="Pfam" id="PF01926">
    <property type="entry name" value="MMR_HSR1"/>
    <property type="match status" value="1"/>
</dbReference>
<dbReference type="PANTHER" id="PTHR32046:SF12">
    <property type="entry name" value="AIG1-TYPE G DOMAIN-CONTAINING PROTEIN"/>
    <property type="match status" value="1"/>
</dbReference>
<feature type="region of interest" description="Disordered" evidence="1">
    <location>
        <begin position="314"/>
        <end position="419"/>
    </location>
</feature>
<proteinExistence type="predicted"/>
<name>A0A814RCT9_9BILA</name>
<feature type="compositionally biased region" description="Basic and acidic residues" evidence="1">
    <location>
        <begin position="386"/>
        <end position="400"/>
    </location>
</feature>
<sequence>MMDNTNSIEDLIIDRAELTCNVELVHHGSVRKIFEVSAYPTSTTRKLTNNLSGTTNNLTQIAVQCQWVTPGILQFFICPSTQTIVEARPKLGYIVVYLQTLLSDQHKCQLAEQAKKQYWNLPVSTKNFSIFSFRTFLAELHISVHGTKRKFFGKLEGSKQVHPFHVHFEIDDEEDLADVTAQLQNPNENEFMFRYYYTLSGSSTSRASVTITADQVTQCQLENELFGDSQIDSMIVSRNYMDQIAAKTLTRLNICETIGIGAAPLNCDLVKQAIIDSITSGFKKYSIEELREHLNAGMKCISDDLKANIVSSYQENQDDDDHHRRETAYDRTTSDINETKAQKIRNKHEINKSAQSGQGSASGSGWGASVNLSGQGQNDSTTDSSTSKDVRNDVKTEEQRSNSNKAIIDTKRSHTESTTVAGTKVNAKTIDAAIIERSKVRNGFDVILDRWVDQMASTYVSGYLNKDDIPPVTDEQNTETNELKPRGNFHGILKSNSTNDIVDSLRAAGTLGVFNILITGRSGVGKSTLINLFHNFFLNLPVNELQRIVDPKTERLGQSMSSSTSACVRYLYRSNDGYLYQIIDLPGLADTSGEEENEKNIQLIISAAEYVEHINCVLFVCNGTGDTRLSLDIRITFILLKNNLPTAVLDNVMAFFTFTTDMSASKCDLREVLRLQDGRSLVDVDRMPKYGADSSFFDAIDPSLSVKSQKINRRRQEDNYDLACEQIAMLLAQVRQTRPIASDAFSAVIESRNRIMANIARIRVQLNIITELAEKLDAAKKNSSKLDSQAKANKNWKKNQVIQMPEQIVVSYKNTLCSIHSCNCHIKCQLRYIEGMGSTEFKRCAAFGSQDICSNKVCAESRNNTKCTFEHHYHDYKEWRTTEKTVEVVYDDMQQLYHLSVAKKQMLDVEIDHNKRRIEFIKHAFEMALIELLEECRDMVQKVKGFNLIAYIDVVLEALNKNIKDIQDVERRSELKGKVEFFMTLLNNLQNPQSSNRLTHSRR</sequence>
<feature type="compositionally biased region" description="Basic and acidic residues" evidence="1">
    <location>
        <begin position="320"/>
        <end position="351"/>
    </location>
</feature>
<reference evidence="3" key="1">
    <citation type="submission" date="2021-02" db="EMBL/GenBank/DDBJ databases">
        <authorList>
            <person name="Nowell W R."/>
        </authorList>
    </citation>
    <scope>NUCLEOTIDE SEQUENCE</scope>
</reference>
<dbReference type="EMBL" id="CAJNOV010003167">
    <property type="protein sequence ID" value="CAF1130478.1"/>
    <property type="molecule type" value="Genomic_DNA"/>
</dbReference>
<evidence type="ECO:0000259" key="2">
    <source>
        <dbReference type="Pfam" id="PF01926"/>
    </source>
</evidence>
<dbReference type="AlphaFoldDB" id="A0A814RCT9"/>
<dbReference type="GO" id="GO:0005525">
    <property type="term" value="F:GTP binding"/>
    <property type="evidence" value="ECO:0007669"/>
    <property type="project" value="InterPro"/>
</dbReference>
<feature type="domain" description="G" evidence="2">
    <location>
        <begin position="516"/>
        <end position="625"/>
    </location>
</feature>
<evidence type="ECO:0000256" key="1">
    <source>
        <dbReference type="SAM" id="MobiDB-lite"/>
    </source>
</evidence>
<dbReference type="Gene3D" id="3.40.50.300">
    <property type="entry name" value="P-loop containing nucleotide triphosphate hydrolases"/>
    <property type="match status" value="1"/>
</dbReference>
<dbReference type="SUPFAM" id="SSF52540">
    <property type="entry name" value="P-loop containing nucleoside triphosphate hydrolases"/>
    <property type="match status" value="1"/>
</dbReference>